<reference evidence="4" key="1">
    <citation type="journal article" date="2019" name="Int. J. Syst. Evol. Microbiol.">
        <title>The Global Catalogue of Microorganisms (GCM) 10K type strain sequencing project: providing services to taxonomists for standard genome sequencing and annotation.</title>
        <authorList>
            <consortium name="The Broad Institute Genomics Platform"/>
            <consortium name="The Broad Institute Genome Sequencing Center for Infectious Disease"/>
            <person name="Wu L."/>
            <person name="Ma J."/>
        </authorList>
    </citation>
    <scope>NUCLEOTIDE SEQUENCE [LARGE SCALE GENOMIC DNA]</scope>
    <source>
        <strain evidence="4">CGMCC 4.7248</strain>
    </source>
</reference>
<feature type="domain" description="N-acetyltransferase" evidence="2">
    <location>
        <begin position="19"/>
        <end position="162"/>
    </location>
</feature>
<dbReference type="InterPro" id="IPR051531">
    <property type="entry name" value="N-acetyltransferase"/>
</dbReference>
<evidence type="ECO:0000313" key="4">
    <source>
        <dbReference type="Proteomes" id="UP001596154"/>
    </source>
</evidence>
<dbReference type="EMBL" id="JBHSNY010000017">
    <property type="protein sequence ID" value="MFC5639167.1"/>
    <property type="molecule type" value="Genomic_DNA"/>
</dbReference>
<dbReference type="Gene3D" id="3.40.630.30">
    <property type="match status" value="1"/>
</dbReference>
<comment type="caution">
    <text evidence="3">The sequence shown here is derived from an EMBL/GenBank/DDBJ whole genome shotgun (WGS) entry which is preliminary data.</text>
</comment>
<name>A0ABW0V2S7_9ACTN</name>
<dbReference type="CDD" id="cd04301">
    <property type="entry name" value="NAT_SF"/>
    <property type="match status" value="1"/>
</dbReference>
<keyword evidence="3" id="KW-0808">Transferase</keyword>
<sequence length="168" mass="18025">MPAVLPFAQGPVSLTTQRLTLRPVEPADVPAHGRLSTGPEVRRHLGGPVPEDVARARRQRCVGVPGPLSVVRAEDPVVVGAVLGEPGARQGRTAVAYQLLPEYWGCGYAREALRAVVEWWPGDLVAVTEESNLPSRRLLDALGAVPCERLVSGESPRARSLVTCTVKR</sequence>
<dbReference type="Pfam" id="PF13302">
    <property type="entry name" value="Acetyltransf_3"/>
    <property type="match status" value="1"/>
</dbReference>
<dbReference type="InterPro" id="IPR016181">
    <property type="entry name" value="Acyl_CoA_acyltransferase"/>
</dbReference>
<proteinExistence type="predicted"/>
<evidence type="ECO:0000313" key="3">
    <source>
        <dbReference type="EMBL" id="MFC5639167.1"/>
    </source>
</evidence>
<organism evidence="3 4">
    <name type="scientific">Streptomyces bullii</name>
    <dbReference type="NCBI Taxonomy" id="349910"/>
    <lineage>
        <taxon>Bacteria</taxon>
        <taxon>Bacillati</taxon>
        <taxon>Actinomycetota</taxon>
        <taxon>Actinomycetes</taxon>
        <taxon>Kitasatosporales</taxon>
        <taxon>Streptomycetaceae</taxon>
        <taxon>Streptomyces</taxon>
    </lineage>
</organism>
<dbReference type="InterPro" id="IPR000182">
    <property type="entry name" value="GNAT_dom"/>
</dbReference>
<dbReference type="EC" id="2.3.-.-" evidence="3"/>
<evidence type="ECO:0000259" key="2">
    <source>
        <dbReference type="PROSITE" id="PS51186"/>
    </source>
</evidence>
<dbReference type="GO" id="GO:0016746">
    <property type="term" value="F:acyltransferase activity"/>
    <property type="evidence" value="ECO:0007669"/>
    <property type="project" value="UniProtKB-KW"/>
</dbReference>
<dbReference type="SUPFAM" id="SSF55729">
    <property type="entry name" value="Acyl-CoA N-acyltransferases (Nat)"/>
    <property type="match status" value="1"/>
</dbReference>
<accession>A0ABW0V2S7</accession>
<evidence type="ECO:0000256" key="1">
    <source>
        <dbReference type="SAM" id="MobiDB-lite"/>
    </source>
</evidence>
<dbReference type="Proteomes" id="UP001596154">
    <property type="component" value="Unassembled WGS sequence"/>
</dbReference>
<dbReference type="PANTHER" id="PTHR43792:SF1">
    <property type="entry name" value="N-ACETYLTRANSFERASE DOMAIN-CONTAINING PROTEIN"/>
    <property type="match status" value="1"/>
</dbReference>
<protein>
    <submittedName>
        <fullName evidence="3">GNAT family N-acetyltransferase</fullName>
        <ecNumber evidence="3">2.3.-.-</ecNumber>
    </submittedName>
</protein>
<feature type="region of interest" description="Disordered" evidence="1">
    <location>
        <begin position="28"/>
        <end position="48"/>
    </location>
</feature>
<keyword evidence="3" id="KW-0012">Acyltransferase</keyword>
<dbReference type="PANTHER" id="PTHR43792">
    <property type="entry name" value="GNAT FAMILY, PUTATIVE (AFU_ORTHOLOGUE AFUA_3G00765)-RELATED-RELATED"/>
    <property type="match status" value="1"/>
</dbReference>
<dbReference type="PROSITE" id="PS51186">
    <property type="entry name" value="GNAT"/>
    <property type="match status" value="1"/>
</dbReference>
<gene>
    <name evidence="3" type="ORF">ACFPZJ_36625</name>
</gene>
<dbReference type="RefSeq" id="WP_381030937.1">
    <property type="nucleotide sequence ID" value="NZ_JBHSNY010000017.1"/>
</dbReference>
<keyword evidence="4" id="KW-1185">Reference proteome</keyword>